<gene>
    <name evidence="10" type="ORF">EVB03_02065</name>
</gene>
<feature type="region of interest" description="Disordered" evidence="7">
    <location>
        <begin position="1"/>
        <end position="21"/>
    </location>
</feature>
<accession>A0A520MII4</accession>
<reference evidence="10 11" key="1">
    <citation type="submission" date="2019-02" db="EMBL/GenBank/DDBJ databases">
        <title>Prokaryotic population dynamics and viral predation in marine succession experiment using metagenomics: the confinement effect.</title>
        <authorList>
            <person name="Haro-Moreno J.M."/>
            <person name="Rodriguez-Valera F."/>
            <person name="Lopez-Perez M."/>
        </authorList>
    </citation>
    <scope>NUCLEOTIDE SEQUENCE [LARGE SCALE GENOMIC DNA]</scope>
    <source>
        <strain evidence="10">MED-G170</strain>
    </source>
</reference>
<dbReference type="NCBIfam" id="TIGR02937">
    <property type="entry name" value="sigma70-ECF"/>
    <property type="match status" value="1"/>
</dbReference>
<dbReference type="SUPFAM" id="SSF88946">
    <property type="entry name" value="Sigma2 domain of RNA polymerase sigma factors"/>
    <property type="match status" value="1"/>
</dbReference>
<protein>
    <recommendedName>
        <fullName evidence="6">RNA polymerase sigma factor</fullName>
    </recommendedName>
</protein>
<dbReference type="Pfam" id="PF04542">
    <property type="entry name" value="Sigma70_r2"/>
    <property type="match status" value="1"/>
</dbReference>
<evidence type="ECO:0000256" key="3">
    <source>
        <dbReference type="ARBA" id="ARBA00023082"/>
    </source>
</evidence>
<keyword evidence="3 6" id="KW-0731">Sigma factor</keyword>
<dbReference type="SUPFAM" id="SSF88659">
    <property type="entry name" value="Sigma3 and sigma4 domains of RNA polymerase sigma factors"/>
    <property type="match status" value="1"/>
</dbReference>
<keyword evidence="4 6" id="KW-0238">DNA-binding</keyword>
<dbReference type="EMBL" id="SHBP01000002">
    <property type="protein sequence ID" value="RZO21038.1"/>
    <property type="molecule type" value="Genomic_DNA"/>
</dbReference>
<evidence type="ECO:0000256" key="5">
    <source>
        <dbReference type="ARBA" id="ARBA00023163"/>
    </source>
</evidence>
<keyword evidence="5 6" id="KW-0804">Transcription</keyword>
<dbReference type="InterPro" id="IPR013325">
    <property type="entry name" value="RNA_pol_sigma_r2"/>
</dbReference>
<comment type="similarity">
    <text evidence="1 6">Belongs to the sigma-70 factor family. ECF subfamily.</text>
</comment>
<dbReference type="InterPro" id="IPR007627">
    <property type="entry name" value="RNA_pol_sigma70_r2"/>
</dbReference>
<evidence type="ECO:0000256" key="6">
    <source>
        <dbReference type="RuleBase" id="RU000716"/>
    </source>
</evidence>
<dbReference type="Pfam" id="PF08281">
    <property type="entry name" value="Sigma70_r4_2"/>
    <property type="match status" value="1"/>
</dbReference>
<dbReference type="PROSITE" id="PS01063">
    <property type="entry name" value="SIGMA70_ECF"/>
    <property type="match status" value="1"/>
</dbReference>
<evidence type="ECO:0000256" key="4">
    <source>
        <dbReference type="ARBA" id="ARBA00023125"/>
    </source>
</evidence>
<dbReference type="InterPro" id="IPR013249">
    <property type="entry name" value="RNA_pol_sigma70_r4_t2"/>
</dbReference>
<dbReference type="Gene3D" id="1.10.10.10">
    <property type="entry name" value="Winged helix-like DNA-binding domain superfamily/Winged helix DNA-binding domain"/>
    <property type="match status" value="1"/>
</dbReference>
<evidence type="ECO:0000259" key="8">
    <source>
        <dbReference type="Pfam" id="PF04542"/>
    </source>
</evidence>
<dbReference type="GO" id="GO:0006352">
    <property type="term" value="P:DNA-templated transcription initiation"/>
    <property type="evidence" value="ECO:0007669"/>
    <property type="project" value="InterPro"/>
</dbReference>
<dbReference type="AlphaFoldDB" id="A0A520MII4"/>
<dbReference type="InterPro" id="IPR036388">
    <property type="entry name" value="WH-like_DNA-bd_sf"/>
</dbReference>
<proteinExistence type="inferred from homology"/>
<evidence type="ECO:0000256" key="7">
    <source>
        <dbReference type="SAM" id="MobiDB-lite"/>
    </source>
</evidence>
<sequence length="217" mass="24872">MLGIKINYSDDNDETSVRPAVVSSEKRTDQWSVLLVSVGENRDRKAFAQLFAHFAPLLKSFAEASRHEGWFPGLSEDLVQEVMIKVWQKAAGYKPEKASATTWIYTVARNCRIDMLRRKSNTQHLPLENEDFWHEPDEETPVSLLRQKRSEDKVQASLAQLPKEQDEILRKVYLEGKSHAEASEELGLPLGTVKSRVRLALQKMQILVAPEFREEIL</sequence>
<dbReference type="InterPro" id="IPR013324">
    <property type="entry name" value="RNA_pol_sigma_r3/r4-like"/>
</dbReference>
<evidence type="ECO:0000313" key="10">
    <source>
        <dbReference type="EMBL" id="RZO21038.1"/>
    </source>
</evidence>
<evidence type="ECO:0000256" key="1">
    <source>
        <dbReference type="ARBA" id="ARBA00010641"/>
    </source>
</evidence>
<dbReference type="GO" id="GO:0016987">
    <property type="term" value="F:sigma factor activity"/>
    <property type="evidence" value="ECO:0007669"/>
    <property type="project" value="UniProtKB-KW"/>
</dbReference>
<organism evidence="10 11">
    <name type="scientific">SAR92 clade bacterium</name>
    <dbReference type="NCBI Taxonomy" id="2315479"/>
    <lineage>
        <taxon>Bacteria</taxon>
        <taxon>Pseudomonadati</taxon>
        <taxon>Pseudomonadota</taxon>
        <taxon>Gammaproteobacteria</taxon>
        <taxon>Cellvibrionales</taxon>
        <taxon>Porticoccaceae</taxon>
        <taxon>SAR92 clade</taxon>
    </lineage>
</organism>
<feature type="domain" description="RNA polymerase sigma-70 region 2" evidence="8">
    <location>
        <begin position="50"/>
        <end position="120"/>
    </location>
</feature>
<evidence type="ECO:0000313" key="11">
    <source>
        <dbReference type="Proteomes" id="UP000315889"/>
    </source>
</evidence>
<feature type="domain" description="RNA polymerase sigma factor 70 region 4 type 2" evidence="9">
    <location>
        <begin position="153"/>
        <end position="204"/>
    </location>
</feature>
<dbReference type="InterPro" id="IPR000838">
    <property type="entry name" value="RNA_pol_sigma70_ECF_CS"/>
</dbReference>
<comment type="caution">
    <text evidence="10">The sequence shown here is derived from an EMBL/GenBank/DDBJ whole genome shotgun (WGS) entry which is preliminary data.</text>
</comment>
<name>A0A520MII4_9GAMM</name>
<dbReference type="Proteomes" id="UP000315889">
    <property type="component" value="Unassembled WGS sequence"/>
</dbReference>
<dbReference type="PANTHER" id="PTHR43133">
    <property type="entry name" value="RNA POLYMERASE ECF-TYPE SIGMA FACTO"/>
    <property type="match status" value="1"/>
</dbReference>
<dbReference type="PANTHER" id="PTHR43133:SF62">
    <property type="entry name" value="RNA POLYMERASE SIGMA FACTOR SIGZ"/>
    <property type="match status" value="1"/>
</dbReference>
<keyword evidence="2 6" id="KW-0805">Transcription regulation</keyword>
<evidence type="ECO:0000256" key="2">
    <source>
        <dbReference type="ARBA" id="ARBA00023015"/>
    </source>
</evidence>
<dbReference type="InterPro" id="IPR014284">
    <property type="entry name" value="RNA_pol_sigma-70_dom"/>
</dbReference>
<dbReference type="CDD" id="cd06171">
    <property type="entry name" value="Sigma70_r4"/>
    <property type="match status" value="1"/>
</dbReference>
<dbReference type="InterPro" id="IPR039425">
    <property type="entry name" value="RNA_pol_sigma-70-like"/>
</dbReference>
<dbReference type="GO" id="GO:0003677">
    <property type="term" value="F:DNA binding"/>
    <property type="evidence" value="ECO:0007669"/>
    <property type="project" value="UniProtKB-KW"/>
</dbReference>
<evidence type="ECO:0000259" key="9">
    <source>
        <dbReference type="Pfam" id="PF08281"/>
    </source>
</evidence>
<dbReference type="Gene3D" id="1.10.1740.10">
    <property type="match status" value="1"/>
</dbReference>